<feature type="transmembrane region" description="Helical" evidence="6">
    <location>
        <begin position="19"/>
        <end position="40"/>
    </location>
</feature>
<feature type="transmembrane region" description="Helical" evidence="6">
    <location>
        <begin position="369"/>
        <end position="394"/>
    </location>
</feature>
<evidence type="ECO:0000256" key="6">
    <source>
        <dbReference type="SAM" id="Phobius"/>
    </source>
</evidence>
<evidence type="ECO:0000313" key="8">
    <source>
        <dbReference type="Proteomes" id="UP001190466"/>
    </source>
</evidence>
<evidence type="ECO:0000256" key="5">
    <source>
        <dbReference type="ARBA" id="ARBA00023136"/>
    </source>
</evidence>
<reference evidence="7 8" key="1">
    <citation type="submission" date="2023-08" db="EMBL/GenBank/DDBJ databases">
        <authorList>
            <person name="Folkvardsen B D."/>
            <person name="Norman A."/>
        </authorList>
    </citation>
    <scope>NUCLEOTIDE SEQUENCE [LARGE SCALE GENOMIC DNA]</scope>
    <source>
        <strain evidence="7 8">Mu0050</strain>
    </source>
</reference>
<feature type="transmembrane region" description="Helical" evidence="6">
    <location>
        <begin position="159"/>
        <end position="181"/>
    </location>
</feature>
<evidence type="ECO:0000256" key="2">
    <source>
        <dbReference type="ARBA" id="ARBA00022448"/>
    </source>
</evidence>
<feature type="transmembrane region" description="Helical" evidence="6">
    <location>
        <begin position="245"/>
        <end position="267"/>
    </location>
</feature>
<comment type="subcellular location">
    <subcellularLocation>
        <location evidence="1">Membrane</location>
        <topology evidence="1">Multi-pass membrane protein</topology>
    </subcellularLocation>
</comment>
<keyword evidence="4 6" id="KW-1133">Transmembrane helix</keyword>
<feature type="transmembrane region" description="Helical" evidence="6">
    <location>
        <begin position="346"/>
        <end position="363"/>
    </location>
</feature>
<sequence>MHDVESEASPTELKREFSLWSAFAFAFAFISPIVAMYGIYGLSLATAGPGFWWTFVIVGTGQCIIALAFAELVSRWPLEGSIYQWTKRLAGNVAGWLAGWVYMWALVIIMATVAYGGAGFLAQLIGIEHPSAGQQSFIALLILLAGSGVNILGRTFLKVLMVGSIIAEIIASLGLSTYLLIFHRYHGFDAVLQGPDLVTGWSWAYLSGPFLAALAFTGWSILGFESAGAIAEEVKDPRRNVPKAMVFAVSFLALVIAYASLAVTLAVPDFDRITSGEEPDPVYYVLKNALGESAVKPILFLFVIGFLASFLALQASASRVIWAYARDEALPGSPVLKRLSRAEAQPVPAILVTAVIGALVYLISATDVYSVLVTFTAGGYYLAFLFPLITGLIVRLRGKWVPGPWNLGRFGTPVAILAVLWAGFEFLNIVWPRNVYDSWYTNWAFFVVMGLILAVGVLILRTGRAHRSGEIPVDDQDSAASIGTDSATELLPEPAGESVVESKRELA</sequence>
<evidence type="ECO:0000256" key="1">
    <source>
        <dbReference type="ARBA" id="ARBA00004141"/>
    </source>
</evidence>
<dbReference type="Proteomes" id="UP001190466">
    <property type="component" value="Chromosome"/>
</dbReference>
<evidence type="ECO:0000313" key="7">
    <source>
        <dbReference type="EMBL" id="CAJ1585895.1"/>
    </source>
</evidence>
<protein>
    <submittedName>
        <fullName evidence="7">APC family permease</fullName>
    </submittedName>
</protein>
<keyword evidence="3 6" id="KW-0812">Transmembrane</keyword>
<evidence type="ECO:0000256" key="4">
    <source>
        <dbReference type="ARBA" id="ARBA00022989"/>
    </source>
</evidence>
<feature type="transmembrane region" description="Helical" evidence="6">
    <location>
        <begin position="52"/>
        <end position="73"/>
    </location>
</feature>
<dbReference type="PANTHER" id="PTHR45649:SF26">
    <property type="entry name" value="OS04G0435100 PROTEIN"/>
    <property type="match status" value="1"/>
</dbReference>
<keyword evidence="8" id="KW-1185">Reference proteome</keyword>
<dbReference type="PANTHER" id="PTHR45649">
    <property type="entry name" value="AMINO-ACID PERMEASE BAT1"/>
    <property type="match status" value="1"/>
</dbReference>
<dbReference type="Gene3D" id="1.20.1740.10">
    <property type="entry name" value="Amino acid/polyamine transporter I"/>
    <property type="match status" value="1"/>
</dbReference>
<evidence type="ECO:0000256" key="3">
    <source>
        <dbReference type="ARBA" id="ARBA00022692"/>
    </source>
</evidence>
<dbReference type="RefSeq" id="WP_316511986.1">
    <property type="nucleotide sequence ID" value="NZ_OY726395.1"/>
</dbReference>
<name>A0ABN9P309_9MYCO</name>
<dbReference type="EMBL" id="OY726395">
    <property type="protein sequence ID" value="CAJ1585895.1"/>
    <property type="molecule type" value="Genomic_DNA"/>
</dbReference>
<accession>A0ABN9P309</accession>
<feature type="transmembrane region" description="Helical" evidence="6">
    <location>
        <begin position="443"/>
        <end position="460"/>
    </location>
</feature>
<keyword evidence="5 6" id="KW-0472">Membrane</keyword>
<dbReference type="Pfam" id="PF13520">
    <property type="entry name" value="AA_permease_2"/>
    <property type="match status" value="1"/>
</dbReference>
<feature type="transmembrane region" description="Helical" evidence="6">
    <location>
        <begin position="93"/>
        <end position="115"/>
    </location>
</feature>
<feature type="transmembrane region" description="Helical" evidence="6">
    <location>
        <begin position="135"/>
        <end position="152"/>
    </location>
</feature>
<proteinExistence type="predicted"/>
<feature type="transmembrane region" description="Helical" evidence="6">
    <location>
        <begin position="201"/>
        <end position="224"/>
    </location>
</feature>
<dbReference type="InterPro" id="IPR002293">
    <property type="entry name" value="AA/rel_permease1"/>
</dbReference>
<organism evidence="7 8">
    <name type="scientific">[Mycobacterium] wendilense</name>
    <dbReference type="NCBI Taxonomy" id="3064284"/>
    <lineage>
        <taxon>Bacteria</taxon>
        <taxon>Bacillati</taxon>
        <taxon>Actinomycetota</taxon>
        <taxon>Actinomycetes</taxon>
        <taxon>Mycobacteriales</taxon>
        <taxon>Mycobacteriaceae</taxon>
        <taxon>Mycolicibacter</taxon>
    </lineage>
</organism>
<keyword evidence="2" id="KW-0813">Transport</keyword>
<feature type="transmembrane region" description="Helical" evidence="6">
    <location>
        <begin position="298"/>
        <end position="325"/>
    </location>
</feature>
<gene>
    <name evidence="7" type="ORF">MU0050_003973</name>
</gene>
<dbReference type="PIRSF" id="PIRSF006060">
    <property type="entry name" value="AA_transporter"/>
    <property type="match status" value="1"/>
</dbReference>